<gene>
    <name evidence="2" type="ORF">JX001_03000</name>
</gene>
<dbReference type="GO" id="GO:0008483">
    <property type="term" value="F:transaminase activity"/>
    <property type="evidence" value="ECO:0007669"/>
    <property type="project" value="UniProtKB-KW"/>
</dbReference>
<dbReference type="InterPro" id="IPR001544">
    <property type="entry name" value="Aminotrans_IV"/>
</dbReference>
<dbReference type="Pfam" id="PF01063">
    <property type="entry name" value="Aminotran_4"/>
    <property type="match status" value="1"/>
</dbReference>
<accession>A0ABX7LR58</accession>
<keyword evidence="3" id="KW-1185">Reference proteome</keyword>
<dbReference type="Gene3D" id="3.30.470.10">
    <property type="match status" value="1"/>
</dbReference>
<organism evidence="2 3">
    <name type="scientific">Brevundimonas fontaquae</name>
    <dbReference type="NCBI Taxonomy" id="2813778"/>
    <lineage>
        <taxon>Bacteria</taxon>
        <taxon>Pseudomonadati</taxon>
        <taxon>Pseudomonadota</taxon>
        <taxon>Alphaproteobacteria</taxon>
        <taxon>Caulobacterales</taxon>
        <taxon>Caulobacteraceae</taxon>
        <taxon>Brevundimonas</taxon>
    </lineage>
</organism>
<dbReference type="InterPro" id="IPR043132">
    <property type="entry name" value="BCAT-like_C"/>
</dbReference>
<sequence length="272" mass="29333">MFDTDGLSLAQIDGKPATVADLTPLAFAGFAHFTAMQVRNGRVRGLDLHLERLRDASRALFDADIADDRVRSQLRSAIAAAGGEALSVTATVFTRSGEFTAAGEKGDLSLLIRTSPASNGPEGPLRLAAVQHERVLPGFKHNGETAKTYYLRDAIKRGFDDAIFLDRQNRLSEATIWNVAYWDGSAVIWPVADVLHGVTMGILKRQLTELGVLQRDVAVTPEMVGGFAGAVVMNSWTPGVSIIAIGETAIPAAPQFVELLHKAYLREPNVEI</sequence>
<keyword evidence="2" id="KW-0032">Aminotransferase</keyword>
<dbReference type="InterPro" id="IPR043131">
    <property type="entry name" value="BCAT-like_N"/>
</dbReference>
<dbReference type="NCBIfam" id="NF006734">
    <property type="entry name" value="PRK09266.1"/>
    <property type="match status" value="1"/>
</dbReference>
<protein>
    <recommendedName>
        <fullName evidence="1">Probable branched-chain-amino-acid aminotransferase</fullName>
    </recommendedName>
</protein>
<evidence type="ECO:0000313" key="2">
    <source>
        <dbReference type="EMBL" id="QSF54802.1"/>
    </source>
</evidence>
<dbReference type="InterPro" id="IPR036038">
    <property type="entry name" value="Aminotransferase-like"/>
</dbReference>
<keyword evidence="2" id="KW-0808">Transferase</keyword>
<proteinExistence type="predicted"/>
<dbReference type="SUPFAM" id="SSF56752">
    <property type="entry name" value="D-aminoacid aminotransferase-like PLP-dependent enzymes"/>
    <property type="match status" value="1"/>
</dbReference>
<reference evidence="2 3" key="1">
    <citation type="submission" date="2021-02" db="EMBL/GenBank/DDBJ databases">
        <title>Brevundimonas sp. CS1 genome sequence.</title>
        <authorList>
            <person name="Lee K."/>
            <person name="Choi Y.-J."/>
            <person name="Son H.-R."/>
        </authorList>
    </citation>
    <scope>NUCLEOTIDE SEQUENCE [LARGE SCALE GENOMIC DNA]</scope>
    <source>
        <strain evidence="2 3">CS1</strain>
    </source>
</reference>
<evidence type="ECO:0000256" key="1">
    <source>
        <dbReference type="ARBA" id="ARBA00014472"/>
    </source>
</evidence>
<dbReference type="Proteomes" id="UP000662957">
    <property type="component" value="Chromosome"/>
</dbReference>
<dbReference type="RefSeq" id="WP_205682236.1">
    <property type="nucleotide sequence ID" value="NZ_CP070968.1"/>
</dbReference>
<name>A0ABX7LR58_9CAUL</name>
<dbReference type="Gene3D" id="3.20.10.10">
    <property type="entry name" value="D-amino Acid Aminotransferase, subunit A, domain 2"/>
    <property type="match status" value="1"/>
</dbReference>
<dbReference type="EMBL" id="CP070968">
    <property type="protein sequence ID" value="QSF54802.1"/>
    <property type="molecule type" value="Genomic_DNA"/>
</dbReference>
<evidence type="ECO:0000313" key="3">
    <source>
        <dbReference type="Proteomes" id="UP000662957"/>
    </source>
</evidence>